<keyword evidence="1" id="KW-0547">Nucleotide-binding</keyword>
<keyword evidence="4" id="KW-1185">Reference proteome</keyword>
<dbReference type="OMA" id="CKFHVVI"/>
<dbReference type="GO" id="GO:0005524">
    <property type="term" value="F:ATP binding"/>
    <property type="evidence" value="ECO:0007669"/>
    <property type="project" value="UniProtKB-KW"/>
</dbReference>
<dbReference type="Gene3D" id="3.30.420.40">
    <property type="match status" value="2"/>
</dbReference>
<dbReference type="Pfam" id="PF00012">
    <property type="entry name" value="HSP70"/>
    <property type="match status" value="1"/>
</dbReference>
<dbReference type="OrthoDB" id="2963168at2759"/>
<gene>
    <name evidence="3" type="ORF">FCULG_00003037</name>
</gene>
<dbReference type="PANTHER" id="PTHR14187:SF5">
    <property type="entry name" value="HEAT SHOCK 70 KDA PROTEIN 12A"/>
    <property type="match status" value="1"/>
</dbReference>
<comment type="caution">
    <text evidence="3">The sequence shown here is derived from an EMBL/GenBank/DDBJ whole genome shotgun (WGS) entry which is preliminary data.</text>
</comment>
<proteinExistence type="predicted"/>
<dbReference type="Gene3D" id="3.90.640.10">
    <property type="entry name" value="Actin, Chain A, domain 4"/>
    <property type="match status" value="1"/>
</dbReference>
<evidence type="ECO:0000313" key="4">
    <source>
        <dbReference type="Proteomes" id="UP000241587"/>
    </source>
</evidence>
<evidence type="ECO:0000256" key="2">
    <source>
        <dbReference type="ARBA" id="ARBA00022840"/>
    </source>
</evidence>
<organism evidence="3 4">
    <name type="scientific">Fusarium culmorum</name>
    <dbReference type="NCBI Taxonomy" id="5516"/>
    <lineage>
        <taxon>Eukaryota</taxon>
        <taxon>Fungi</taxon>
        <taxon>Dikarya</taxon>
        <taxon>Ascomycota</taxon>
        <taxon>Pezizomycotina</taxon>
        <taxon>Sordariomycetes</taxon>
        <taxon>Hypocreomycetidae</taxon>
        <taxon>Hypocreales</taxon>
        <taxon>Nectriaceae</taxon>
        <taxon>Fusarium</taxon>
    </lineage>
</organism>
<dbReference type="SUPFAM" id="SSF53067">
    <property type="entry name" value="Actin-like ATPase domain"/>
    <property type="match status" value="2"/>
</dbReference>
<dbReference type="PRINTS" id="PR00301">
    <property type="entry name" value="HEATSHOCK70"/>
</dbReference>
<dbReference type="PANTHER" id="PTHR14187">
    <property type="entry name" value="ALPHA KINASE/ELONGATION FACTOR 2 KINASE"/>
    <property type="match status" value="1"/>
</dbReference>
<dbReference type="GO" id="GO:0140662">
    <property type="term" value="F:ATP-dependent protein folding chaperone"/>
    <property type="evidence" value="ECO:0007669"/>
    <property type="project" value="InterPro"/>
</dbReference>
<dbReference type="InterPro" id="IPR043129">
    <property type="entry name" value="ATPase_NBD"/>
</dbReference>
<dbReference type="EMBL" id="PVEM01000001">
    <property type="protein sequence ID" value="PTD12160.1"/>
    <property type="molecule type" value="Genomic_DNA"/>
</dbReference>
<accession>A0A2T4H8L7</accession>
<sequence>MAAETRTGDVITIGIDFGTTNSASYSGIAWASSRNPTSIEVVGDWKTVLDHSSDAQKVPTQLCYSSDRDTSWGYSIPAGEDTLKWFKLLILDEEDIPTDIANSSQLQHTRKLLETMKKDPVDAIGCFLRYIWNHAISCIARSIGRELLQKSRFHVVLTIPAVWPPYTRQRMMQAVRASGILNPRDCGNTTVRFISEPEAAALSTMWDVSDTSTVKAGDTMVICDAGGGTVDLISYVIESTHPFVVKECVGGYGELCGGVFLDEEFLKLIRDKVTPGSWSSVGIAELGKFLNDEWEYAIKPQFSNQKQTWQVGLPESCSGPTPGRNLKRRKTIDLSSDEIFSVYNPIISKIENLVRSQINAVQKKLQKSPNYIVLVGGFGRSPYLLTRLDTNLGVKVLQSQEDKPWTAICRGAVICGITGHSPPPSLGVEIGARIAGRSYGGIDKHPISARGASCIREVLVRGEDMLTKKRVRCRFSRLYSGCIDEIQDRIFACSESAPPEVWKPSDGPLCVIRWTRDIDIESLPTYTNPLGKNPSQA</sequence>
<dbReference type="CDD" id="cd10170">
    <property type="entry name" value="ASKHA_NBD_HSP70"/>
    <property type="match status" value="1"/>
</dbReference>
<dbReference type="Proteomes" id="UP000241587">
    <property type="component" value="Unassembled WGS sequence"/>
</dbReference>
<dbReference type="AlphaFoldDB" id="A0A2T4H8L7"/>
<protein>
    <submittedName>
        <fullName evidence="3">Uncharacterized protein</fullName>
    </submittedName>
</protein>
<evidence type="ECO:0000313" key="3">
    <source>
        <dbReference type="EMBL" id="PTD12160.1"/>
    </source>
</evidence>
<name>A0A2T4H8L7_FUSCU</name>
<reference evidence="3 4" key="1">
    <citation type="submission" date="2018-02" db="EMBL/GenBank/DDBJ databases">
        <title>Fusarium culmorum secondary metabolites in fungal-bacterial-plant interactions.</title>
        <authorList>
            <person name="Schmidt R."/>
        </authorList>
    </citation>
    <scope>NUCLEOTIDE SEQUENCE [LARGE SCALE GENOMIC DNA]</scope>
    <source>
        <strain evidence="3 4">PV</strain>
    </source>
</reference>
<evidence type="ECO:0000256" key="1">
    <source>
        <dbReference type="ARBA" id="ARBA00022741"/>
    </source>
</evidence>
<keyword evidence="2" id="KW-0067">ATP-binding</keyword>
<dbReference type="InterPro" id="IPR013126">
    <property type="entry name" value="Hsp_70_fam"/>
</dbReference>